<keyword evidence="2" id="KW-1185">Reference proteome</keyword>
<accession>A0A4Q2USF4</accession>
<evidence type="ECO:0000313" key="1">
    <source>
        <dbReference type="EMBL" id="RYC70685.1"/>
    </source>
</evidence>
<dbReference type="Proteomes" id="UP000290407">
    <property type="component" value="Unassembled WGS sequence"/>
</dbReference>
<name>A0A4Q2USF4_9BACT</name>
<gene>
    <name evidence="1" type="ORF">EQG79_00605</name>
</gene>
<sequence length="192" mass="21284">MSKLKIRSFCHDGWLYSDITSDQVHRIENVPLPDNAKSVELYVVLDSREDANLVTGALGKIAACFAADSAKEKNADAGVIFTPIEPSSTIESPFIEKNEKGYGTIVLSAEQAKTIALRARVAKEKDDQEFAEVFAGIQQAAKQGCLIKKFDSRHGFSTELLARLRKERYKVSEFQPNYNPGQTGSIIVSWEI</sequence>
<dbReference type="RefSeq" id="WP_129598855.1">
    <property type="nucleotide sequence ID" value="NZ_SBLB01000001.1"/>
</dbReference>
<reference evidence="1 2" key="1">
    <citation type="submission" date="2019-01" db="EMBL/GenBank/DDBJ databases">
        <title>Spirosoma flava sp. nov., a propanil-degrading bacterium isolated from herbicide-contaminated soil.</title>
        <authorList>
            <person name="Zhang L."/>
            <person name="Jiang J.-D."/>
        </authorList>
    </citation>
    <scope>NUCLEOTIDE SEQUENCE [LARGE SCALE GENOMIC DNA]</scope>
    <source>
        <strain evidence="1 2">TY50</strain>
    </source>
</reference>
<dbReference type="EMBL" id="SBLB01000001">
    <property type="protein sequence ID" value="RYC70685.1"/>
    <property type="molecule type" value="Genomic_DNA"/>
</dbReference>
<evidence type="ECO:0000313" key="2">
    <source>
        <dbReference type="Proteomes" id="UP000290407"/>
    </source>
</evidence>
<proteinExistence type="predicted"/>
<organism evidence="1 2">
    <name type="scientific">Spirosoma sordidisoli</name>
    <dbReference type="NCBI Taxonomy" id="2502893"/>
    <lineage>
        <taxon>Bacteria</taxon>
        <taxon>Pseudomonadati</taxon>
        <taxon>Bacteroidota</taxon>
        <taxon>Cytophagia</taxon>
        <taxon>Cytophagales</taxon>
        <taxon>Cytophagaceae</taxon>
        <taxon>Spirosoma</taxon>
    </lineage>
</organism>
<protein>
    <submittedName>
        <fullName evidence="1">Uncharacterized protein</fullName>
    </submittedName>
</protein>
<dbReference type="AlphaFoldDB" id="A0A4Q2USF4"/>
<comment type="caution">
    <text evidence="1">The sequence shown here is derived from an EMBL/GenBank/DDBJ whole genome shotgun (WGS) entry which is preliminary data.</text>
</comment>